<dbReference type="InterPro" id="IPR003347">
    <property type="entry name" value="JmjC_dom"/>
</dbReference>
<evidence type="ECO:0000256" key="1">
    <source>
        <dbReference type="ARBA" id="ARBA00001954"/>
    </source>
</evidence>
<gene>
    <name evidence="5" type="ORF">F0U47_05540</name>
</gene>
<dbReference type="EMBL" id="VUJW01000002">
    <property type="protein sequence ID" value="KAA1428387.1"/>
    <property type="molecule type" value="Genomic_DNA"/>
</dbReference>
<evidence type="ECO:0000313" key="5">
    <source>
        <dbReference type="EMBL" id="KAA1428387.1"/>
    </source>
</evidence>
<dbReference type="PANTHER" id="PTHR13096:SF8">
    <property type="entry name" value="RIBOSOMAL OXYGENASE 1"/>
    <property type="match status" value="1"/>
</dbReference>
<sequence>MSALALLTGDAQTFLTKIWASQVHLHRADPDDLVGLLSLEDADRLLTSSAIRTPSIRLAKDGAIVPESSYTRGATVTGRPLTGLVDARKALALFDDGATVVFQGLHRFWPPLTTLIAELELELGHPCQVNAYLTPPGSQGFAVHSDSHDVFVFQTAGSKQWEVHGEDGAEEVLLEPGLSMYLPTGTPHAARAQESVSLHVTVGINQLTWRGLVERTLAAVVAGVTDEHLPAGYLDDPALLTGPLAERLQAVAEDLRRVDADAAVEAEIRRFLTSRPSRLPGGVTDVLALRAGIDDDTRLRRRPGHPCVLLGDDEQVQVLLGDRQLTVPAWTRPALEEIRTRSSFTVGDLADHLDVQSRKVLCRRLVREGLLEAVS</sequence>
<evidence type="ECO:0000313" key="6">
    <source>
        <dbReference type="Proteomes" id="UP000324351"/>
    </source>
</evidence>
<keyword evidence="2" id="KW-0479">Metal-binding</keyword>
<comment type="caution">
    <text evidence="5">The sequence shown here is derived from an EMBL/GenBank/DDBJ whole genome shotgun (WGS) entry which is preliminary data.</text>
</comment>
<dbReference type="PANTHER" id="PTHR13096">
    <property type="entry name" value="MINA53 MYC INDUCED NUCLEAR ANTIGEN"/>
    <property type="match status" value="1"/>
</dbReference>
<keyword evidence="6" id="KW-1185">Reference proteome</keyword>
<evidence type="ECO:0000256" key="2">
    <source>
        <dbReference type="ARBA" id="ARBA00022723"/>
    </source>
</evidence>
<organism evidence="5 6">
    <name type="scientific">Nocardioides antri</name>
    <dbReference type="NCBI Taxonomy" id="2607659"/>
    <lineage>
        <taxon>Bacteria</taxon>
        <taxon>Bacillati</taxon>
        <taxon>Actinomycetota</taxon>
        <taxon>Actinomycetes</taxon>
        <taxon>Propionibacteriales</taxon>
        <taxon>Nocardioidaceae</taxon>
        <taxon>Nocardioides</taxon>
    </lineage>
</organism>
<dbReference type="GO" id="GO:0046872">
    <property type="term" value="F:metal ion binding"/>
    <property type="evidence" value="ECO:0007669"/>
    <property type="project" value="UniProtKB-KW"/>
</dbReference>
<dbReference type="Gene3D" id="2.60.120.650">
    <property type="entry name" value="Cupin"/>
    <property type="match status" value="1"/>
</dbReference>
<dbReference type="Proteomes" id="UP000324351">
    <property type="component" value="Unassembled WGS sequence"/>
</dbReference>
<dbReference type="RefSeq" id="WP_149749324.1">
    <property type="nucleotide sequence ID" value="NZ_VUJW01000002.1"/>
</dbReference>
<dbReference type="GO" id="GO:0051864">
    <property type="term" value="F:histone H3K36 demethylase activity"/>
    <property type="evidence" value="ECO:0007669"/>
    <property type="project" value="TreeGrafter"/>
</dbReference>
<name>A0A5B1M8Y5_9ACTN</name>
<dbReference type="SUPFAM" id="SSF51197">
    <property type="entry name" value="Clavaminate synthase-like"/>
    <property type="match status" value="1"/>
</dbReference>
<accession>A0A5B1M8Y5</accession>
<dbReference type="InterPro" id="IPR039994">
    <property type="entry name" value="NO66-like"/>
</dbReference>
<reference evidence="5 6" key="2">
    <citation type="submission" date="2019-09" db="EMBL/GenBank/DDBJ databases">
        <authorList>
            <person name="Jin C."/>
        </authorList>
    </citation>
    <scope>NUCLEOTIDE SEQUENCE [LARGE SCALE GENOMIC DNA]</scope>
    <source>
        <strain evidence="5 6">BN140041</strain>
    </source>
</reference>
<dbReference type="AlphaFoldDB" id="A0A5B1M8Y5"/>
<feature type="domain" description="JmjC" evidence="4">
    <location>
        <begin position="126"/>
        <end position="210"/>
    </location>
</feature>
<protein>
    <submittedName>
        <fullName evidence="5">Cupin</fullName>
    </submittedName>
</protein>
<evidence type="ECO:0000256" key="3">
    <source>
        <dbReference type="ARBA" id="ARBA00023004"/>
    </source>
</evidence>
<reference evidence="5 6" key="1">
    <citation type="submission" date="2019-09" db="EMBL/GenBank/DDBJ databases">
        <title>Nocardioides panacisoli sp. nov., isolated from the soil of a ginseng field.</title>
        <authorList>
            <person name="Cho C."/>
        </authorList>
    </citation>
    <scope>NUCLEOTIDE SEQUENCE [LARGE SCALE GENOMIC DNA]</scope>
    <source>
        <strain evidence="5 6">BN140041</strain>
    </source>
</reference>
<keyword evidence="3" id="KW-0408">Iron</keyword>
<dbReference type="GO" id="GO:0032453">
    <property type="term" value="F:histone H3K4 demethylase activity"/>
    <property type="evidence" value="ECO:0007669"/>
    <property type="project" value="TreeGrafter"/>
</dbReference>
<proteinExistence type="predicted"/>
<dbReference type="Pfam" id="PF08007">
    <property type="entry name" value="JmjC_2"/>
    <property type="match status" value="1"/>
</dbReference>
<comment type="cofactor">
    <cofactor evidence="1">
        <name>Fe(2+)</name>
        <dbReference type="ChEBI" id="CHEBI:29033"/>
    </cofactor>
</comment>
<evidence type="ECO:0000259" key="4">
    <source>
        <dbReference type="Pfam" id="PF08007"/>
    </source>
</evidence>